<evidence type="ECO:0000256" key="4">
    <source>
        <dbReference type="ARBA" id="ARBA00022692"/>
    </source>
</evidence>
<feature type="domain" description="GED" evidence="18">
    <location>
        <begin position="844"/>
        <end position="937"/>
    </location>
</feature>
<evidence type="ECO:0000256" key="1">
    <source>
        <dbReference type="ARBA" id="ARBA00004273"/>
    </source>
</evidence>
<dbReference type="InterPro" id="IPR020850">
    <property type="entry name" value="GED_dom"/>
</dbReference>
<evidence type="ECO:0000259" key="19">
    <source>
        <dbReference type="PROSITE" id="PS51718"/>
    </source>
</evidence>
<dbReference type="InterPro" id="IPR045063">
    <property type="entry name" value="Dynamin_N"/>
</dbReference>
<dbReference type="PRINTS" id="PR00195">
    <property type="entry name" value="DYNAMIN"/>
</dbReference>
<accession>A0A1B9IE14</accession>
<dbReference type="GO" id="GO:0005743">
    <property type="term" value="C:mitochondrial inner membrane"/>
    <property type="evidence" value="ECO:0007669"/>
    <property type="project" value="UniProtKB-SubCell"/>
</dbReference>
<reference evidence="20" key="1">
    <citation type="submission" date="2013-07" db="EMBL/GenBank/DDBJ databases">
        <title>The Genome Sequence of Cryptococcus pinus CBS10737.</title>
        <authorList>
            <consortium name="The Broad Institute Genome Sequencing Platform"/>
            <person name="Cuomo C."/>
            <person name="Litvintseva A."/>
            <person name="Chen Y."/>
            <person name="Heitman J."/>
            <person name="Sun S."/>
            <person name="Springer D."/>
            <person name="Dromer F."/>
            <person name="Young S.K."/>
            <person name="Zeng Q."/>
            <person name="Gargeya S."/>
            <person name="Fitzgerald M."/>
            <person name="Abouelleil A."/>
            <person name="Alvarado L."/>
            <person name="Berlin A.M."/>
            <person name="Chapman S.B."/>
            <person name="Dewar J."/>
            <person name="Goldberg J."/>
            <person name="Griggs A."/>
            <person name="Gujja S."/>
            <person name="Hansen M."/>
            <person name="Howarth C."/>
            <person name="Imamovic A."/>
            <person name="Larimer J."/>
            <person name="McCowan C."/>
            <person name="Murphy C."/>
            <person name="Pearson M."/>
            <person name="Priest M."/>
            <person name="Roberts A."/>
            <person name="Saif S."/>
            <person name="Shea T."/>
            <person name="Sykes S."/>
            <person name="Wortman J."/>
            <person name="Nusbaum C."/>
            <person name="Birren B."/>
        </authorList>
    </citation>
    <scope>NUCLEOTIDE SEQUENCE [LARGE SCALE GENOMIC DNA]</scope>
    <source>
        <strain evidence="20">CBS 10737</strain>
    </source>
</reference>
<evidence type="ECO:0000256" key="8">
    <source>
        <dbReference type="ARBA" id="ARBA00022801"/>
    </source>
</evidence>
<evidence type="ECO:0000256" key="10">
    <source>
        <dbReference type="ARBA" id="ARBA00022946"/>
    </source>
</evidence>
<dbReference type="GO" id="GO:0008017">
    <property type="term" value="F:microtubule binding"/>
    <property type="evidence" value="ECO:0007669"/>
    <property type="project" value="TreeGrafter"/>
</dbReference>
<keyword evidence="6" id="KW-0547">Nucleotide-binding</keyword>
<sequence>MLRKLPLSSRPYILNQIRPRPNLLPRTPIITTTRNVHVRAISFSSIPRAMARAFRIPAYGAAIGAGGLGYANYKLEGVRNATSEILSNVSDKFSSAYNSAADGFNTAADLGASLGSQLQGKLSDTSHGVQDTAEAFKNGTKEWWDAFSAQFAKSPQSENTSSSNSSSKGREERWDPGEGPGEPKSPNNGEEALLGLIGAAAVSSQKEEKVSDPFSSGGGDDHHLLQLTRKLIEIRSVLLSVDQSEALQLPSIVVIGSQSSGKSSVLEAIVGHEFLPKGDNMVTRRPIELTLINTPPNAASSSSTPAEYGVFPNMPGMGKITSFATIQKTLTDLNLSVPPELAVSDDPIHLQIHSPHVPDLTLIDLPGYIQISSMDQPEELKDKISGLCDKYIREPNIILAVCAADVDLANSPALRASRRVDPLGTRTIGVVTKMDLVKPEHGATIVRGERYPLHLGYVGVVCKAPPTTGVFRSIRGDKETPNVTGAVLRREEEFFGGENAKYFGRDKKAMVGTDTLRRRLMDVLETSMSSSLHGITNAVQLELEEASYQFKVQYNDRRITSESYMAETIDALKARFKEYTAQFTKPAVRSKLKDMLDEKVMNIMERLYWDDPRTLELAKLAEDKKLTSEELDTYWKYKLETASSLLTKSGVGRDSTGLVAEGLRQLIDSIATGEPFTFHPSVSERITEFSHAILRERMGLTADQVENCIKPYKYEVEVDDREWNIGRERSELKFTQEIKRCDDKLNDIKNKLGGSRKLNSLIRHVGELEKWEDDRKKRRFSAGAVGGTEVEDGVLEEGAPVLDAYKYSPAQIIDGRHALLLSNRLNLLKIRQQALKSRRCKLGPDQSAFCPEAFLAVVADKLAYTSTMFINIELLEQFFYQLPREIDSRILYDLDRDEIAKFARENPKIKQHLDLQERKDKLESVMRSLQSLVNLQKDAKGTSTTSRSQGLFTKFF</sequence>
<keyword evidence="13" id="KW-0342">GTP-binding</keyword>
<evidence type="ECO:0000313" key="20">
    <source>
        <dbReference type="EMBL" id="OCF53671.1"/>
    </source>
</evidence>
<feature type="region of interest" description="Disordered" evidence="17">
    <location>
        <begin position="152"/>
        <end position="190"/>
    </location>
</feature>
<evidence type="ECO:0000256" key="17">
    <source>
        <dbReference type="SAM" id="MobiDB-lite"/>
    </source>
</evidence>
<dbReference type="GO" id="GO:0061024">
    <property type="term" value="P:membrane organization"/>
    <property type="evidence" value="ECO:0007669"/>
    <property type="project" value="UniProtKB-ARBA"/>
</dbReference>
<dbReference type="InterPro" id="IPR027417">
    <property type="entry name" value="P-loop_NTPase"/>
</dbReference>
<keyword evidence="15" id="KW-1015">Disulfide bond</keyword>
<comment type="catalytic activity">
    <reaction evidence="16">
        <text>GTP + H2O = GDP + phosphate + H(+)</text>
        <dbReference type="Rhea" id="RHEA:19669"/>
        <dbReference type="ChEBI" id="CHEBI:15377"/>
        <dbReference type="ChEBI" id="CHEBI:15378"/>
        <dbReference type="ChEBI" id="CHEBI:37565"/>
        <dbReference type="ChEBI" id="CHEBI:43474"/>
        <dbReference type="ChEBI" id="CHEBI:58189"/>
        <dbReference type="EC" id="3.6.5.5"/>
    </reaction>
</comment>
<dbReference type="RefSeq" id="XP_019014890.1">
    <property type="nucleotide sequence ID" value="XM_019152752.1"/>
</dbReference>
<keyword evidence="22" id="KW-1185">Reference proteome</keyword>
<feature type="domain" description="Dynamin-type G" evidence="19">
    <location>
        <begin position="246"/>
        <end position="533"/>
    </location>
</feature>
<organism evidence="20">
    <name type="scientific">Kwoniella pini CBS 10737</name>
    <dbReference type="NCBI Taxonomy" id="1296096"/>
    <lineage>
        <taxon>Eukaryota</taxon>
        <taxon>Fungi</taxon>
        <taxon>Dikarya</taxon>
        <taxon>Basidiomycota</taxon>
        <taxon>Agaricomycotina</taxon>
        <taxon>Tremellomycetes</taxon>
        <taxon>Tremellales</taxon>
        <taxon>Cryptococcaceae</taxon>
        <taxon>Kwoniella</taxon>
    </lineage>
</organism>
<reference evidence="21" key="2">
    <citation type="submission" date="2013-07" db="EMBL/GenBank/DDBJ databases">
        <authorList>
            <consortium name="The Broad Institute Genome Sequencing Platform"/>
            <person name="Cuomo C."/>
            <person name="Litvintseva A."/>
            <person name="Chen Y."/>
            <person name="Heitman J."/>
            <person name="Sun S."/>
            <person name="Springer D."/>
            <person name="Dromer F."/>
            <person name="Young S.K."/>
            <person name="Zeng Q."/>
            <person name="Gargeya S."/>
            <person name="Fitzgerald M."/>
            <person name="Abouelleil A."/>
            <person name="Alvarado L."/>
            <person name="Berlin A.M."/>
            <person name="Chapman S.B."/>
            <person name="Dewar J."/>
            <person name="Goldberg J."/>
            <person name="Griggs A."/>
            <person name="Gujja S."/>
            <person name="Hansen M."/>
            <person name="Howarth C."/>
            <person name="Imamovic A."/>
            <person name="Larimer J."/>
            <person name="McCowan C."/>
            <person name="Murphy C."/>
            <person name="Pearson M."/>
            <person name="Priest M."/>
            <person name="Roberts A."/>
            <person name="Saif S."/>
            <person name="Shea T."/>
            <person name="Sykes S."/>
            <person name="Wortman J."/>
            <person name="Nusbaum C."/>
            <person name="Birren B."/>
        </authorList>
    </citation>
    <scope>NUCLEOTIDE SEQUENCE</scope>
    <source>
        <strain evidence="21">CBS 10737</strain>
    </source>
</reference>
<evidence type="ECO:0000256" key="3">
    <source>
        <dbReference type="ARBA" id="ARBA00011980"/>
    </source>
</evidence>
<dbReference type="Pfam" id="PF00350">
    <property type="entry name" value="Dynamin_N"/>
    <property type="match status" value="1"/>
</dbReference>
<keyword evidence="11" id="KW-1133">Transmembrane helix</keyword>
<dbReference type="SUPFAM" id="SSF52540">
    <property type="entry name" value="P-loop containing nucleoside triphosphate hydrolases"/>
    <property type="match status" value="1"/>
</dbReference>
<dbReference type="Gene3D" id="3.40.50.300">
    <property type="entry name" value="P-loop containing nucleotide triphosphate hydrolases"/>
    <property type="match status" value="1"/>
</dbReference>
<dbReference type="SMART" id="SM00053">
    <property type="entry name" value="DYNc"/>
    <property type="match status" value="1"/>
</dbReference>
<keyword evidence="7" id="KW-0999">Mitochondrion inner membrane</keyword>
<dbReference type="EMBL" id="CP144519">
    <property type="protein sequence ID" value="WWC66446.1"/>
    <property type="molecule type" value="Genomic_DNA"/>
</dbReference>
<gene>
    <name evidence="20" type="ORF">I206_00977</name>
    <name evidence="21" type="ORF">I206_100348</name>
</gene>
<dbReference type="FunFam" id="3.40.50.300:FF:000741">
    <property type="entry name" value="Putative mitochondrial dynamin GTPase"/>
    <property type="match status" value="1"/>
</dbReference>
<evidence type="ECO:0000256" key="11">
    <source>
        <dbReference type="ARBA" id="ARBA00022989"/>
    </source>
</evidence>
<evidence type="ECO:0000256" key="9">
    <source>
        <dbReference type="ARBA" id="ARBA00022842"/>
    </source>
</evidence>
<keyword evidence="10" id="KW-0809">Transit peptide</keyword>
<evidence type="ECO:0000256" key="12">
    <source>
        <dbReference type="ARBA" id="ARBA00023128"/>
    </source>
</evidence>
<evidence type="ECO:0000256" key="2">
    <source>
        <dbReference type="ARBA" id="ARBA00004569"/>
    </source>
</evidence>
<reference evidence="21" key="4">
    <citation type="submission" date="2024-02" db="EMBL/GenBank/DDBJ databases">
        <title>Comparative genomics of Cryptococcus and Kwoniella reveals pathogenesis evolution and contrasting modes of karyotype evolution via chromosome fusion or intercentromeric recombination.</title>
        <authorList>
            <person name="Coelho M.A."/>
            <person name="David-Palma M."/>
            <person name="Shea T."/>
            <person name="Bowers K."/>
            <person name="McGinley-Smith S."/>
            <person name="Mohammad A.W."/>
            <person name="Gnirke A."/>
            <person name="Yurkov A.M."/>
            <person name="Nowrousian M."/>
            <person name="Sun S."/>
            <person name="Cuomo C.A."/>
            <person name="Heitman J."/>
        </authorList>
    </citation>
    <scope>NUCLEOTIDE SEQUENCE</scope>
    <source>
        <strain evidence="21">CBS 10737</strain>
    </source>
</reference>
<dbReference type="GO" id="GO:0005886">
    <property type="term" value="C:plasma membrane"/>
    <property type="evidence" value="ECO:0007669"/>
    <property type="project" value="TreeGrafter"/>
</dbReference>
<dbReference type="GO" id="GO:0003924">
    <property type="term" value="F:GTPase activity"/>
    <property type="evidence" value="ECO:0007669"/>
    <property type="project" value="InterPro"/>
</dbReference>
<keyword evidence="9" id="KW-0460">Magnesium</keyword>
<dbReference type="AlphaFoldDB" id="A0A1B9IE14"/>
<comment type="subcellular location">
    <subcellularLocation>
        <location evidence="1">Mitochondrion inner membrane</location>
    </subcellularLocation>
    <subcellularLocation>
        <location evidence="2">Mitochondrion intermembrane space</location>
    </subcellularLocation>
</comment>
<evidence type="ECO:0000256" key="5">
    <source>
        <dbReference type="ARBA" id="ARBA00022723"/>
    </source>
</evidence>
<evidence type="ECO:0000256" key="16">
    <source>
        <dbReference type="ARBA" id="ARBA00048040"/>
    </source>
</evidence>
<dbReference type="InterPro" id="IPR056495">
    <property type="entry name" value="LIS_MGM1"/>
</dbReference>
<keyword evidence="14" id="KW-0472">Membrane</keyword>
<dbReference type="InterPro" id="IPR001401">
    <property type="entry name" value="Dynamin_GTPase"/>
</dbReference>
<dbReference type="OrthoDB" id="5061070at2759"/>
<keyword evidence="8" id="KW-0378">Hydrolase</keyword>
<evidence type="ECO:0000256" key="13">
    <source>
        <dbReference type="ARBA" id="ARBA00023134"/>
    </source>
</evidence>
<feature type="compositionally biased region" description="Low complexity" evidence="17">
    <location>
        <begin position="154"/>
        <end position="167"/>
    </location>
</feature>
<reference evidence="20" key="3">
    <citation type="submission" date="2016-07" db="EMBL/GenBank/DDBJ databases">
        <title>Evolution of pathogenesis and genome organization in the Tremellales.</title>
        <authorList>
            <person name="Cuomo C."/>
            <person name="Litvintseva A."/>
            <person name="Heitman J."/>
            <person name="Chen Y."/>
            <person name="Sun S."/>
            <person name="Springer D."/>
            <person name="Dromer F."/>
            <person name="Young S."/>
            <person name="Zeng Q."/>
            <person name="Chapman S."/>
            <person name="Gujja S."/>
            <person name="Saif S."/>
            <person name="Birren B."/>
        </authorList>
    </citation>
    <scope>NUCLEOTIDE SEQUENCE</scope>
    <source>
        <strain evidence="20">CBS 10737</strain>
    </source>
</reference>
<dbReference type="GO" id="GO:0031623">
    <property type="term" value="P:receptor internalization"/>
    <property type="evidence" value="ECO:0007669"/>
    <property type="project" value="TreeGrafter"/>
</dbReference>
<evidence type="ECO:0000259" key="18">
    <source>
        <dbReference type="PROSITE" id="PS51388"/>
    </source>
</evidence>
<dbReference type="EMBL" id="KI894007">
    <property type="protein sequence ID" value="OCF53671.1"/>
    <property type="molecule type" value="Genomic_DNA"/>
</dbReference>
<dbReference type="GO" id="GO:0005525">
    <property type="term" value="F:GTP binding"/>
    <property type="evidence" value="ECO:0007669"/>
    <property type="project" value="UniProtKB-KW"/>
</dbReference>
<keyword evidence="12" id="KW-0496">Mitochondrion</keyword>
<dbReference type="GO" id="GO:0005758">
    <property type="term" value="C:mitochondrial intermembrane space"/>
    <property type="evidence" value="ECO:0007669"/>
    <property type="project" value="UniProtKB-SubCell"/>
</dbReference>
<keyword evidence="5" id="KW-0479">Metal-binding</keyword>
<evidence type="ECO:0000313" key="21">
    <source>
        <dbReference type="EMBL" id="WWC66446.1"/>
    </source>
</evidence>
<protein>
    <recommendedName>
        <fullName evidence="3">dynamin GTPase</fullName>
        <ecNumber evidence="3">3.6.5.5</ecNumber>
    </recommendedName>
</protein>
<evidence type="ECO:0000256" key="14">
    <source>
        <dbReference type="ARBA" id="ARBA00023136"/>
    </source>
</evidence>
<evidence type="ECO:0000313" key="22">
    <source>
        <dbReference type="Proteomes" id="UP000094020"/>
    </source>
</evidence>
<evidence type="ECO:0000256" key="6">
    <source>
        <dbReference type="ARBA" id="ARBA00022741"/>
    </source>
</evidence>
<dbReference type="InterPro" id="IPR030381">
    <property type="entry name" value="G_DYNAMIN_dom"/>
</dbReference>
<dbReference type="InterPro" id="IPR022812">
    <property type="entry name" value="Dynamin"/>
</dbReference>
<dbReference type="Pfam" id="PF01031">
    <property type="entry name" value="Dynamin_M"/>
    <property type="match status" value="1"/>
</dbReference>
<keyword evidence="4" id="KW-0812">Transmembrane</keyword>
<proteinExistence type="predicted"/>
<dbReference type="EC" id="3.6.5.5" evidence="3"/>
<dbReference type="Proteomes" id="UP000094020">
    <property type="component" value="Chromosome 1"/>
</dbReference>
<evidence type="ECO:0000256" key="7">
    <source>
        <dbReference type="ARBA" id="ARBA00022792"/>
    </source>
</evidence>
<evidence type="ECO:0000256" key="15">
    <source>
        <dbReference type="ARBA" id="ARBA00023157"/>
    </source>
</evidence>
<dbReference type="GeneID" id="30169346"/>
<dbReference type="GO" id="GO:0046872">
    <property type="term" value="F:metal ion binding"/>
    <property type="evidence" value="ECO:0007669"/>
    <property type="project" value="UniProtKB-KW"/>
</dbReference>
<dbReference type="InterPro" id="IPR000375">
    <property type="entry name" value="Dynamin_stalk"/>
</dbReference>
<dbReference type="PROSITE" id="PS51718">
    <property type="entry name" value="G_DYNAMIN_2"/>
    <property type="match status" value="1"/>
</dbReference>
<dbReference type="CDD" id="cd08771">
    <property type="entry name" value="DLP_1"/>
    <property type="match status" value="1"/>
</dbReference>
<dbReference type="KEGG" id="kpin:30169346"/>
<dbReference type="PROSITE" id="PS51388">
    <property type="entry name" value="GED"/>
    <property type="match status" value="1"/>
</dbReference>
<dbReference type="GO" id="GO:0005874">
    <property type="term" value="C:microtubule"/>
    <property type="evidence" value="ECO:0007669"/>
    <property type="project" value="TreeGrafter"/>
</dbReference>
<dbReference type="Pfam" id="PF24550">
    <property type="entry name" value="LIS_MGM1"/>
    <property type="match status" value="1"/>
</dbReference>
<dbReference type="PANTHER" id="PTHR11566">
    <property type="entry name" value="DYNAMIN"/>
    <property type="match status" value="1"/>
</dbReference>
<dbReference type="PANTHER" id="PTHR11566:SF212">
    <property type="entry name" value="DYNAMIN"/>
    <property type="match status" value="1"/>
</dbReference>
<dbReference type="STRING" id="1296096.A0A1B9IE14"/>
<name>A0A1B9IE14_9TREE</name>